<accession>A0ABT0VFV0</accession>
<comment type="function">
    <text evidence="5">Involved in formation and maintenance of cell shape.</text>
</comment>
<dbReference type="InterPro" id="IPR007221">
    <property type="entry name" value="MreC"/>
</dbReference>
<dbReference type="RefSeq" id="WP_205143155.1">
    <property type="nucleotide sequence ID" value="NZ_JAFBDN010000003.1"/>
</dbReference>
<feature type="domain" description="Rod shape-determining protein MreC beta-barrel core" evidence="8">
    <location>
        <begin position="125"/>
        <end position="277"/>
    </location>
</feature>
<dbReference type="Gene3D" id="2.40.10.350">
    <property type="entry name" value="Rod shape-determining protein MreC, domain 2"/>
    <property type="match status" value="1"/>
</dbReference>
<dbReference type="PIRSF" id="PIRSF038471">
    <property type="entry name" value="MreC"/>
    <property type="match status" value="1"/>
</dbReference>
<dbReference type="Pfam" id="PF04085">
    <property type="entry name" value="MreC"/>
    <property type="match status" value="1"/>
</dbReference>
<dbReference type="EMBL" id="JAGMVS010000038">
    <property type="protein sequence ID" value="MCM2436713.1"/>
    <property type="molecule type" value="Genomic_DNA"/>
</dbReference>
<dbReference type="Proteomes" id="UP001057481">
    <property type="component" value="Unassembled WGS sequence"/>
</dbReference>
<evidence type="ECO:0000256" key="1">
    <source>
        <dbReference type="ARBA" id="ARBA00009369"/>
    </source>
</evidence>
<evidence type="ECO:0000259" key="8">
    <source>
        <dbReference type="Pfam" id="PF04085"/>
    </source>
</evidence>
<dbReference type="InterPro" id="IPR042175">
    <property type="entry name" value="Cell/Rod_MreC_2"/>
</dbReference>
<dbReference type="Gene3D" id="2.40.10.340">
    <property type="entry name" value="Rod shape-determining protein MreC, domain 1"/>
    <property type="match status" value="1"/>
</dbReference>
<evidence type="ECO:0000313" key="9">
    <source>
        <dbReference type="EMBL" id="MCM2436713.1"/>
    </source>
</evidence>
<keyword evidence="7" id="KW-0812">Transmembrane</keyword>
<evidence type="ECO:0000256" key="4">
    <source>
        <dbReference type="ARBA" id="ARBA00032089"/>
    </source>
</evidence>
<dbReference type="InterPro" id="IPR055342">
    <property type="entry name" value="MreC_beta-barrel_core"/>
</dbReference>
<keyword evidence="6" id="KW-0175">Coiled coil</keyword>
<reference evidence="9" key="1">
    <citation type="submission" date="2021-04" db="EMBL/GenBank/DDBJ databases">
        <title>Taxonomic assessment of Weissella genus.</title>
        <authorList>
            <person name="Fanelli F."/>
            <person name="Chieffi D."/>
            <person name="Dell'Aquila A."/>
            <person name="Gyu-Sung C."/>
            <person name="Franz C.M.A.P."/>
            <person name="Fusco V."/>
        </authorList>
    </citation>
    <scope>NUCLEOTIDE SEQUENCE</scope>
    <source>
        <strain evidence="9">LMG 25373</strain>
    </source>
</reference>
<dbReference type="InterPro" id="IPR042177">
    <property type="entry name" value="Cell/Rod_1"/>
</dbReference>
<evidence type="ECO:0000256" key="5">
    <source>
        <dbReference type="PIRNR" id="PIRNR038471"/>
    </source>
</evidence>
<dbReference type="NCBIfam" id="TIGR00219">
    <property type="entry name" value="mreC"/>
    <property type="match status" value="1"/>
</dbReference>
<evidence type="ECO:0000313" key="10">
    <source>
        <dbReference type="Proteomes" id="UP001057481"/>
    </source>
</evidence>
<dbReference type="PANTHER" id="PTHR34138">
    <property type="entry name" value="CELL SHAPE-DETERMINING PROTEIN MREC"/>
    <property type="match status" value="1"/>
</dbReference>
<evidence type="ECO:0000256" key="7">
    <source>
        <dbReference type="SAM" id="Phobius"/>
    </source>
</evidence>
<name>A0ABT0VFV0_9LACO</name>
<dbReference type="PANTHER" id="PTHR34138:SF1">
    <property type="entry name" value="CELL SHAPE-DETERMINING PROTEIN MREC"/>
    <property type="match status" value="1"/>
</dbReference>
<keyword evidence="7" id="KW-0472">Membrane</keyword>
<proteinExistence type="inferred from homology"/>
<sequence length="281" mass="30557">MKFFSSRRLVYFIIAMIVTIALLTGSVLVRNRRATPPAIQQFGNDVAGIFARVVDWPVSQAHQGYDSISQLLSTYQENTQLRSKVDKLAQAQVRAQVLENENKVLKKQLKLNSTLTNYSLVNATVISRTPSSWLSQLVINVGQNAGIKKNMSVVAGKGLIGRISEVNKTTAKVELLSDDSETANRFAIQITNSAGKSVYGIITDFNRNTNRIIMGEVTSKIKLKKGDKVFTSGLGGITPKGLYVGKVERVTNSSNGLSKSVVIVPATDFGNIPVVSVAIQK</sequence>
<feature type="transmembrane region" description="Helical" evidence="7">
    <location>
        <begin position="9"/>
        <end position="29"/>
    </location>
</feature>
<evidence type="ECO:0000256" key="3">
    <source>
        <dbReference type="ARBA" id="ARBA00022960"/>
    </source>
</evidence>
<comment type="caution">
    <text evidence="9">The sequence shown here is derived from an EMBL/GenBank/DDBJ whole genome shotgun (WGS) entry which is preliminary data.</text>
</comment>
<comment type="similarity">
    <text evidence="1 5">Belongs to the MreC family.</text>
</comment>
<feature type="coiled-coil region" evidence="6">
    <location>
        <begin position="81"/>
        <end position="108"/>
    </location>
</feature>
<organism evidence="9 10">
    <name type="scientific">Periweissella beninensis</name>
    <dbReference type="NCBI Taxonomy" id="504936"/>
    <lineage>
        <taxon>Bacteria</taxon>
        <taxon>Bacillati</taxon>
        <taxon>Bacillota</taxon>
        <taxon>Bacilli</taxon>
        <taxon>Lactobacillales</taxon>
        <taxon>Lactobacillaceae</taxon>
        <taxon>Periweissella</taxon>
    </lineage>
</organism>
<evidence type="ECO:0000256" key="6">
    <source>
        <dbReference type="SAM" id="Coils"/>
    </source>
</evidence>
<gene>
    <name evidence="9" type="primary">mreC</name>
    <name evidence="9" type="ORF">KAK10_02045</name>
</gene>
<keyword evidence="10" id="KW-1185">Reference proteome</keyword>
<protein>
    <recommendedName>
        <fullName evidence="2 5">Cell shape-determining protein MreC</fullName>
    </recommendedName>
    <alternativeName>
        <fullName evidence="4 5">Cell shape protein MreC</fullName>
    </alternativeName>
</protein>
<evidence type="ECO:0000256" key="2">
    <source>
        <dbReference type="ARBA" id="ARBA00013855"/>
    </source>
</evidence>
<keyword evidence="7" id="KW-1133">Transmembrane helix</keyword>
<keyword evidence="3 5" id="KW-0133">Cell shape</keyword>